<protein>
    <recommendedName>
        <fullName evidence="4">S1 motif domain-containing protein</fullName>
    </recommendedName>
</protein>
<reference evidence="2 3" key="1">
    <citation type="submission" date="2017-10" db="EMBL/GenBank/DDBJ databases">
        <title>Sequencing the genomes of 1000 actinobacteria strains.</title>
        <authorList>
            <person name="Klenk H.-P."/>
        </authorList>
    </citation>
    <scope>NUCLEOTIDE SEQUENCE [LARGE SCALE GENOMIC DNA]</scope>
    <source>
        <strain evidence="2 3">DSM 21863</strain>
    </source>
</reference>
<comment type="caution">
    <text evidence="2">The sequence shown here is derived from an EMBL/GenBank/DDBJ whole genome shotgun (WGS) entry which is preliminary data.</text>
</comment>
<proteinExistence type="predicted"/>
<evidence type="ECO:0000313" key="2">
    <source>
        <dbReference type="EMBL" id="PFG44786.1"/>
    </source>
</evidence>
<sequence length="709" mass="74943">MPPRNRAREQRRDKAPPVGEPSDTPVRSRPPVDVVTIDTLETAQDLAHRLLTPGRTWPVVAVSTAADADGPFVDVEALKAEIGDLAEVVLLTTGDPSWAFSHAMPPNTQVYGGASRVYPVDHEWVGLPRRSRLRFAYSGIDGGHVLQDLVHDVLGAALRAGLVGTPEVSPTASLVEGTVRGVVGQRAFVDLDDGRQATVAEELTGAGVPLDQVLARGLRVRGVLDPVSRLLDVAAHLPDSSASRLLVEGAYASGEVVLVRVRSADRDTVVVELAPQLPVTVPREHVTTNDLDSLDGLFEAGEVLLARVIGAGVAVRLDDVDESEDVPVPAVALLPGGPVWLLPPSAAGADEPGPAPTPAASNTLSDAVGDTPAPGPVESPSATPPAGTVQTVVPAVRPAPPQPKPKPGPFRPAPPVPREAAPPSSGPPAATPPQGDLQPPDRIAESGAAPARPTPALLGRGTAHRPQVTAIPPTTDEPVTSDPAPRGKALQDAQLALAAALTRAEAAEQEAVAATRLARQLKADNAHLLAEIQEQDKRVNRLENSLGDFKRKYRNADRRRQQTEHRAPGTDDDGPWFTDPADQFRHEVHTAWVRGVPAAQKVSLPLHDYTLGSAFLDSLALPGVSRRKIVETVVHVVTGRAADINGLQLHPLRTDDGGGSPQVRRDDGATCWRVSLQANTPAARRLHYWRLPDGGCELSRVVVHDDTEP</sequence>
<dbReference type="EMBL" id="PDJJ01000001">
    <property type="protein sequence ID" value="PFG44786.1"/>
    <property type="molecule type" value="Genomic_DNA"/>
</dbReference>
<gene>
    <name evidence="2" type="ORF">ATJ88_3522</name>
</gene>
<accession>A0A2A9F1U5</accession>
<name>A0A2A9F1U5_9MICO</name>
<dbReference type="Proteomes" id="UP000224130">
    <property type="component" value="Unassembled WGS sequence"/>
</dbReference>
<evidence type="ECO:0000256" key="1">
    <source>
        <dbReference type="SAM" id="MobiDB-lite"/>
    </source>
</evidence>
<feature type="compositionally biased region" description="Pro residues" evidence="1">
    <location>
        <begin position="397"/>
        <end position="417"/>
    </location>
</feature>
<feature type="compositionally biased region" description="Basic and acidic residues" evidence="1">
    <location>
        <begin position="1"/>
        <end position="15"/>
    </location>
</feature>
<organism evidence="2 3">
    <name type="scientific">Isoptericola jiangsuensis</name>
    <dbReference type="NCBI Taxonomy" id="548579"/>
    <lineage>
        <taxon>Bacteria</taxon>
        <taxon>Bacillati</taxon>
        <taxon>Actinomycetota</taxon>
        <taxon>Actinomycetes</taxon>
        <taxon>Micrococcales</taxon>
        <taxon>Promicromonosporaceae</taxon>
        <taxon>Isoptericola</taxon>
    </lineage>
</organism>
<feature type="region of interest" description="Disordered" evidence="1">
    <location>
        <begin position="552"/>
        <end position="576"/>
    </location>
</feature>
<feature type="region of interest" description="Disordered" evidence="1">
    <location>
        <begin position="344"/>
        <end position="486"/>
    </location>
</feature>
<keyword evidence="3" id="KW-1185">Reference proteome</keyword>
<dbReference type="AlphaFoldDB" id="A0A2A9F1U5"/>
<evidence type="ECO:0000313" key="3">
    <source>
        <dbReference type="Proteomes" id="UP000224130"/>
    </source>
</evidence>
<feature type="compositionally biased region" description="Basic and acidic residues" evidence="1">
    <location>
        <begin position="552"/>
        <end position="569"/>
    </location>
</feature>
<evidence type="ECO:0008006" key="4">
    <source>
        <dbReference type="Google" id="ProtNLM"/>
    </source>
</evidence>
<feature type="region of interest" description="Disordered" evidence="1">
    <location>
        <begin position="1"/>
        <end position="30"/>
    </location>
</feature>